<keyword evidence="9" id="KW-1185">Reference proteome</keyword>
<keyword evidence="4" id="KW-0238">DNA-binding</keyword>
<protein>
    <submittedName>
        <fullName evidence="8">Uncharacterized protein</fullName>
    </submittedName>
</protein>
<evidence type="ECO:0000256" key="5">
    <source>
        <dbReference type="ARBA" id="ARBA00023163"/>
    </source>
</evidence>
<evidence type="ECO:0000256" key="4">
    <source>
        <dbReference type="ARBA" id="ARBA00023125"/>
    </source>
</evidence>
<dbReference type="RefSeq" id="WP_069329564.1">
    <property type="nucleotide sequence ID" value="NZ_MDER01000086.1"/>
</dbReference>
<dbReference type="Proteomes" id="UP000094578">
    <property type="component" value="Unassembled WGS sequence"/>
</dbReference>
<comment type="caution">
    <text evidence="8">The sequence shown here is derived from an EMBL/GenBank/DDBJ whole genome shotgun (WGS) entry which is preliminary data.</text>
</comment>
<dbReference type="GO" id="GO:0006352">
    <property type="term" value="P:DNA-templated transcription initiation"/>
    <property type="evidence" value="ECO:0007669"/>
    <property type="project" value="InterPro"/>
</dbReference>
<dbReference type="AlphaFoldDB" id="A0A1E3KXZ0"/>
<dbReference type="NCBIfam" id="TIGR02937">
    <property type="entry name" value="sigma70-ECF"/>
    <property type="match status" value="1"/>
</dbReference>
<dbReference type="SUPFAM" id="SSF88659">
    <property type="entry name" value="Sigma3 and sigma4 domains of RNA polymerase sigma factors"/>
    <property type="match status" value="1"/>
</dbReference>
<dbReference type="InterPro" id="IPR007627">
    <property type="entry name" value="RNA_pol_sigma70_r2"/>
</dbReference>
<dbReference type="InterPro" id="IPR014284">
    <property type="entry name" value="RNA_pol_sigma-70_dom"/>
</dbReference>
<dbReference type="Gene3D" id="1.10.1740.10">
    <property type="match status" value="1"/>
</dbReference>
<dbReference type="GO" id="GO:0003677">
    <property type="term" value="F:DNA binding"/>
    <property type="evidence" value="ECO:0007669"/>
    <property type="project" value="UniProtKB-KW"/>
</dbReference>
<comment type="similarity">
    <text evidence="1">Belongs to the sigma-70 factor family. ECF subfamily.</text>
</comment>
<organism evidence="8 9">
    <name type="scientific">Paenibacillus nuruki</name>
    <dbReference type="NCBI Taxonomy" id="1886670"/>
    <lineage>
        <taxon>Bacteria</taxon>
        <taxon>Bacillati</taxon>
        <taxon>Bacillota</taxon>
        <taxon>Bacilli</taxon>
        <taxon>Bacillales</taxon>
        <taxon>Paenibacillaceae</taxon>
        <taxon>Paenibacillus</taxon>
    </lineage>
</organism>
<keyword evidence="5" id="KW-0804">Transcription</keyword>
<accession>A0A1E3KXZ0</accession>
<dbReference type="InterPro" id="IPR013324">
    <property type="entry name" value="RNA_pol_sigma_r3/r4-like"/>
</dbReference>
<keyword evidence="2" id="KW-0805">Transcription regulation</keyword>
<feature type="domain" description="RNA polymerase sigma factor 70 region 4 type 2" evidence="7">
    <location>
        <begin position="126"/>
        <end position="174"/>
    </location>
</feature>
<keyword evidence="3" id="KW-0731">Sigma factor</keyword>
<name>A0A1E3KXZ0_9BACL</name>
<evidence type="ECO:0000259" key="7">
    <source>
        <dbReference type="Pfam" id="PF08281"/>
    </source>
</evidence>
<dbReference type="PATRIC" id="fig|1886670.3.peg.4277"/>
<evidence type="ECO:0000313" key="9">
    <source>
        <dbReference type="Proteomes" id="UP000094578"/>
    </source>
</evidence>
<dbReference type="PANTHER" id="PTHR43133:SF8">
    <property type="entry name" value="RNA POLYMERASE SIGMA FACTOR HI_1459-RELATED"/>
    <property type="match status" value="1"/>
</dbReference>
<dbReference type="InterPro" id="IPR013325">
    <property type="entry name" value="RNA_pol_sigma_r2"/>
</dbReference>
<dbReference type="GO" id="GO:0016987">
    <property type="term" value="F:sigma factor activity"/>
    <property type="evidence" value="ECO:0007669"/>
    <property type="project" value="UniProtKB-KW"/>
</dbReference>
<evidence type="ECO:0000256" key="2">
    <source>
        <dbReference type="ARBA" id="ARBA00023015"/>
    </source>
</evidence>
<dbReference type="InterPro" id="IPR013249">
    <property type="entry name" value="RNA_pol_sigma70_r4_t2"/>
</dbReference>
<dbReference type="InterPro" id="IPR039425">
    <property type="entry name" value="RNA_pol_sigma-70-like"/>
</dbReference>
<evidence type="ECO:0000256" key="3">
    <source>
        <dbReference type="ARBA" id="ARBA00023082"/>
    </source>
</evidence>
<reference evidence="8 9" key="1">
    <citation type="submission" date="2016-08" db="EMBL/GenBank/DDBJ databases">
        <title>Genome sequencing of Paenibacillus sp. TI45-13ar, isolated from Korean traditional nuruk.</title>
        <authorList>
            <person name="Kim S.-J."/>
        </authorList>
    </citation>
    <scope>NUCLEOTIDE SEQUENCE [LARGE SCALE GENOMIC DNA]</scope>
    <source>
        <strain evidence="8 9">TI45-13ar</strain>
    </source>
</reference>
<dbReference type="Gene3D" id="1.10.10.10">
    <property type="entry name" value="Winged helix-like DNA-binding domain superfamily/Winged helix DNA-binding domain"/>
    <property type="match status" value="1"/>
</dbReference>
<evidence type="ECO:0000256" key="1">
    <source>
        <dbReference type="ARBA" id="ARBA00010641"/>
    </source>
</evidence>
<feature type="domain" description="RNA polymerase sigma-70 region 2" evidence="6">
    <location>
        <begin position="23"/>
        <end position="86"/>
    </location>
</feature>
<evidence type="ECO:0000259" key="6">
    <source>
        <dbReference type="Pfam" id="PF04542"/>
    </source>
</evidence>
<gene>
    <name evidence="8" type="ORF">PTI45_04247</name>
</gene>
<dbReference type="Pfam" id="PF04542">
    <property type="entry name" value="Sigma70_r2"/>
    <property type="match status" value="1"/>
</dbReference>
<dbReference type="SUPFAM" id="SSF88946">
    <property type="entry name" value="Sigma2 domain of RNA polymerase sigma factors"/>
    <property type="match status" value="1"/>
</dbReference>
<proteinExistence type="inferred from homology"/>
<dbReference type="Pfam" id="PF08281">
    <property type="entry name" value="Sigma70_r4_2"/>
    <property type="match status" value="1"/>
</dbReference>
<sequence>MEDNEIIELFITRNEAAITESSRHYGRYCYTISYNILSDSEDAEECVNDTWLRTWNAIPPQRPSKLSFFVGRITRNLSLDKFKAKKAQKRGGEMTIILGELDDCIPSDHDVEQAILEKDLAKTINQFLHTLPERECNLFLARYWYSRSQAEMAEQFAMKENNVKASLFRTRTKLKAYLLEEGIYL</sequence>
<dbReference type="EMBL" id="MDER01000086">
    <property type="protein sequence ID" value="ODP26407.1"/>
    <property type="molecule type" value="Genomic_DNA"/>
</dbReference>
<dbReference type="PANTHER" id="PTHR43133">
    <property type="entry name" value="RNA POLYMERASE ECF-TYPE SIGMA FACTO"/>
    <property type="match status" value="1"/>
</dbReference>
<dbReference type="STRING" id="1886670.PTI45_04247"/>
<dbReference type="InterPro" id="IPR036388">
    <property type="entry name" value="WH-like_DNA-bd_sf"/>
</dbReference>
<evidence type="ECO:0000313" key="8">
    <source>
        <dbReference type="EMBL" id="ODP26407.1"/>
    </source>
</evidence>